<dbReference type="SUPFAM" id="SSF51735">
    <property type="entry name" value="NAD(P)-binding Rossmann-fold domains"/>
    <property type="match status" value="1"/>
</dbReference>
<evidence type="ECO:0000259" key="6">
    <source>
        <dbReference type="Pfam" id="PF01488"/>
    </source>
</evidence>
<proteinExistence type="predicted"/>
<dbReference type="GO" id="GO:0050661">
    <property type="term" value="F:NADP binding"/>
    <property type="evidence" value="ECO:0007669"/>
    <property type="project" value="InterPro"/>
</dbReference>
<gene>
    <name evidence="9" type="ORF">METZ01_LOCUS2463</name>
</gene>
<keyword evidence="3" id="KW-0521">NADP</keyword>
<dbReference type="InterPro" id="IPR022893">
    <property type="entry name" value="Shikimate_DH_fam"/>
</dbReference>
<dbReference type="GO" id="GO:0009073">
    <property type="term" value="P:aromatic amino acid family biosynthetic process"/>
    <property type="evidence" value="ECO:0007669"/>
    <property type="project" value="UniProtKB-KW"/>
</dbReference>
<dbReference type="Gene3D" id="3.40.50.10860">
    <property type="entry name" value="Leucine Dehydrogenase, chain A, domain 1"/>
    <property type="match status" value="1"/>
</dbReference>
<keyword evidence="2" id="KW-0028">Amino-acid biosynthesis</keyword>
<dbReference type="EMBL" id="UINC01000125">
    <property type="protein sequence ID" value="SUZ49609.1"/>
    <property type="molecule type" value="Genomic_DNA"/>
</dbReference>
<dbReference type="InterPro" id="IPR041121">
    <property type="entry name" value="SDH_C"/>
</dbReference>
<evidence type="ECO:0000313" key="9">
    <source>
        <dbReference type="EMBL" id="SUZ49609.1"/>
    </source>
</evidence>
<dbReference type="UniPathway" id="UPA00053">
    <property type="reaction ID" value="UER00087"/>
</dbReference>
<evidence type="ECO:0000256" key="3">
    <source>
        <dbReference type="ARBA" id="ARBA00022857"/>
    </source>
</evidence>
<feature type="domain" description="Shikimate dehydrogenase substrate binding N-terminal" evidence="7">
    <location>
        <begin position="1"/>
        <end position="70"/>
    </location>
</feature>
<keyword evidence="4" id="KW-0560">Oxidoreductase</keyword>
<evidence type="ECO:0000256" key="2">
    <source>
        <dbReference type="ARBA" id="ARBA00022605"/>
    </source>
</evidence>
<dbReference type="PANTHER" id="PTHR21089">
    <property type="entry name" value="SHIKIMATE DEHYDROGENASE"/>
    <property type="match status" value="1"/>
</dbReference>
<accession>A0A381N591</accession>
<dbReference type="GO" id="GO:0008652">
    <property type="term" value="P:amino acid biosynthetic process"/>
    <property type="evidence" value="ECO:0007669"/>
    <property type="project" value="UniProtKB-KW"/>
</dbReference>
<evidence type="ECO:0000256" key="4">
    <source>
        <dbReference type="ARBA" id="ARBA00023002"/>
    </source>
</evidence>
<keyword evidence="5" id="KW-0057">Aromatic amino acid biosynthesis</keyword>
<dbReference type="InterPro" id="IPR006151">
    <property type="entry name" value="Shikm_DH/Glu-tRNA_Rdtase"/>
</dbReference>
<dbReference type="NCBIfam" id="TIGR00507">
    <property type="entry name" value="aroE"/>
    <property type="match status" value="1"/>
</dbReference>
<dbReference type="InterPro" id="IPR046346">
    <property type="entry name" value="Aminoacid_DH-like_N_sf"/>
</dbReference>
<dbReference type="SUPFAM" id="SSF53223">
    <property type="entry name" value="Aminoacid dehydrogenase-like, N-terminal domain"/>
    <property type="match status" value="1"/>
</dbReference>
<feature type="domain" description="SDH C-terminal" evidence="8">
    <location>
        <begin position="221"/>
        <end position="251"/>
    </location>
</feature>
<dbReference type="EC" id="1.1.1.25" evidence="1"/>
<dbReference type="Pfam" id="PF08501">
    <property type="entry name" value="Shikimate_dh_N"/>
    <property type="match status" value="1"/>
</dbReference>
<feature type="domain" description="Quinate/shikimate 5-dehydrogenase/glutamyl-tRNA reductase" evidence="6">
    <location>
        <begin position="98"/>
        <end position="154"/>
    </location>
</feature>
<evidence type="ECO:0000256" key="5">
    <source>
        <dbReference type="ARBA" id="ARBA00023141"/>
    </source>
</evidence>
<dbReference type="PANTHER" id="PTHR21089:SF1">
    <property type="entry name" value="BIFUNCTIONAL 3-DEHYDROQUINATE DEHYDRATASE_SHIKIMATE DEHYDROGENASE, CHLOROPLASTIC"/>
    <property type="match status" value="1"/>
</dbReference>
<organism evidence="9">
    <name type="scientific">marine metagenome</name>
    <dbReference type="NCBI Taxonomy" id="408172"/>
    <lineage>
        <taxon>unclassified sequences</taxon>
        <taxon>metagenomes</taxon>
        <taxon>ecological metagenomes</taxon>
    </lineage>
</organism>
<dbReference type="GO" id="GO:0019632">
    <property type="term" value="P:shikimate metabolic process"/>
    <property type="evidence" value="ECO:0007669"/>
    <property type="project" value="InterPro"/>
</dbReference>
<evidence type="ECO:0000259" key="8">
    <source>
        <dbReference type="Pfam" id="PF18317"/>
    </source>
</evidence>
<dbReference type="Pfam" id="PF01488">
    <property type="entry name" value="Shikimate_DH"/>
    <property type="match status" value="1"/>
</dbReference>
<sequence>MQNAAFDALKIDARYLAFSVKPEQIPQAIAGIRALNIHGVNVTVPHKRFVISCLDEISPLAQLIGAVNTIKNMRGRLIGTNTDVSGFIRSLETLNFSPKHKSIALLGAGGSARAVLAGLADAGASCIFIHNRTVGRAESLVTEFSQKFPDTQLKSVSVKTILETPLDLLVNTTTVGMETDASPLDLSQCRKIKHLADLIYSPPQTRLLKQAEELGIPAINGMGMLLYQGCDAFTFWTAQPAPETVMQEQLLNLV</sequence>
<dbReference type="Pfam" id="PF18317">
    <property type="entry name" value="SDH_C"/>
    <property type="match status" value="1"/>
</dbReference>
<dbReference type="InterPro" id="IPR036291">
    <property type="entry name" value="NAD(P)-bd_dom_sf"/>
</dbReference>
<dbReference type="CDD" id="cd01065">
    <property type="entry name" value="NAD_bind_Shikimate_DH"/>
    <property type="match status" value="1"/>
</dbReference>
<reference evidence="9" key="1">
    <citation type="submission" date="2018-05" db="EMBL/GenBank/DDBJ databases">
        <authorList>
            <person name="Lanie J.A."/>
            <person name="Ng W.-L."/>
            <person name="Kazmierczak K.M."/>
            <person name="Andrzejewski T.M."/>
            <person name="Davidsen T.M."/>
            <person name="Wayne K.J."/>
            <person name="Tettelin H."/>
            <person name="Glass J.I."/>
            <person name="Rusch D."/>
            <person name="Podicherti R."/>
            <person name="Tsui H.-C.T."/>
            <person name="Winkler M.E."/>
        </authorList>
    </citation>
    <scope>NUCLEOTIDE SEQUENCE</scope>
</reference>
<evidence type="ECO:0000259" key="7">
    <source>
        <dbReference type="Pfam" id="PF08501"/>
    </source>
</evidence>
<name>A0A381N591_9ZZZZ</name>
<dbReference type="GO" id="GO:0004764">
    <property type="term" value="F:shikimate 3-dehydrogenase (NADP+) activity"/>
    <property type="evidence" value="ECO:0007669"/>
    <property type="project" value="UniProtKB-EC"/>
</dbReference>
<dbReference type="AlphaFoldDB" id="A0A381N591"/>
<evidence type="ECO:0000256" key="1">
    <source>
        <dbReference type="ARBA" id="ARBA00012962"/>
    </source>
</evidence>
<dbReference type="GO" id="GO:0009423">
    <property type="term" value="P:chorismate biosynthetic process"/>
    <property type="evidence" value="ECO:0007669"/>
    <property type="project" value="UniProtKB-UniPathway"/>
</dbReference>
<dbReference type="Gene3D" id="3.40.50.720">
    <property type="entry name" value="NAD(P)-binding Rossmann-like Domain"/>
    <property type="match status" value="1"/>
</dbReference>
<dbReference type="InterPro" id="IPR011342">
    <property type="entry name" value="Shikimate_DH"/>
</dbReference>
<dbReference type="InterPro" id="IPR013708">
    <property type="entry name" value="Shikimate_DH-bd_N"/>
</dbReference>
<protein>
    <recommendedName>
        <fullName evidence="1">shikimate dehydrogenase (NADP(+))</fullName>
        <ecNumber evidence="1">1.1.1.25</ecNumber>
    </recommendedName>
</protein>